<keyword evidence="2" id="KW-0997">Cell inner membrane</keyword>
<dbReference type="InterPro" id="IPR004090">
    <property type="entry name" value="Chemotax_Me-accpt_rcpt"/>
</dbReference>
<dbReference type="PRINTS" id="PR00260">
    <property type="entry name" value="CHEMTRNSDUCR"/>
</dbReference>
<keyword evidence="2" id="KW-1003">Cell membrane</keyword>
<sequence length="732" mass="77813">MRSKSDESGSVSSPRVKNYFNRIAVRLPFIMVGLAIIASAVVAFLGYTRAESALTEASKTQLVLVAQARRDTLDEKLERVDSDIKRLVKSSAMRVTMTDLLASMDSLSADKDDILSYFQKSGSSVADRLQLTGNGNKTLYSWRHAVVHPDFVASVTGGGYADILIMDANGLVIYSATKSSEFLESVKDGKLSGTLLSQEFNKAAKATEGDVVYSEIAQYAPDGNSASLLISAPVFVEDFNQVTFKGVITVRLGSEFFDSVLQNRENMGETGQTYLARIDGTILSNQVLSDVPTALVKKDDPEVVAKVVEDLQANLESNVGFAEVKEQFVLALPLGFEKLPTVIVAKTDVSEALAVVHALAKEIIISGLIVLAVVAAIGIFMARSLSTPLNRLSANLNKIANGNLDVEIISAQRKDEIGDIGRAVQSFQAGLVRARELDEKQVREQHEQEERVKRVDALNENFDVGVRDILTTVTDAGGNLETTAKSMASISEQTNTEAQTVSSASEQSLMNLQAVAGAAEELSATVGEIDREVRRSADVSKQAAEKAAAAEVSVNGLMEAAQRIGEVVSLINDIADQTNLLALNATIEAARAGEAGKGFAVVASEVKGLANQTGQATGEISVQIQSVQAETEKAVAAIKEISTVIGDVNEAATAIAGAVQEQAVTATDISSNIQQVTSGSSEVAQAITRVSMIASDAGHEAENVLGAANQLTHQSEELKNMVEQYLENIRAA</sequence>
<evidence type="ECO:0000256" key="3">
    <source>
        <dbReference type="ARBA" id="ARBA00023224"/>
    </source>
</evidence>
<dbReference type="SMART" id="SM00304">
    <property type="entry name" value="HAMP"/>
    <property type="match status" value="1"/>
</dbReference>
<dbReference type="Proteomes" id="UP000199598">
    <property type="component" value="Unassembled WGS sequence"/>
</dbReference>
<dbReference type="SUPFAM" id="SSF58104">
    <property type="entry name" value="Methyl-accepting chemotaxis protein (MCP) signaling domain"/>
    <property type="match status" value="1"/>
</dbReference>
<evidence type="ECO:0000256" key="2">
    <source>
        <dbReference type="ARBA" id="ARBA00022519"/>
    </source>
</evidence>
<dbReference type="PROSITE" id="PS50192">
    <property type="entry name" value="T_SNARE"/>
    <property type="match status" value="1"/>
</dbReference>
<gene>
    <name evidence="10" type="ORF">SAMN04488518_116109</name>
</gene>
<keyword evidence="6" id="KW-0472">Membrane</keyword>
<keyword evidence="6" id="KW-1133">Transmembrane helix</keyword>
<proteinExistence type="inferred from homology"/>
<keyword evidence="11" id="KW-1185">Reference proteome</keyword>
<dbReference type="SMART" id="SM00283">
    <property type="entry name" value="MA"/>
    <property type="match status" value="1"/>
</dbReference>
<evidence type="ECO:0000259" key="8">
    <source>
        <dbReference type="PROSITE" id="PS50192"/>
    </source>
</evidence>
<feature type="transmembrane region" description="Helical" evidence="6">
    <location>
        <begin position="363"/>
        <end position="382"/>
    </location>
</feature>
<dbReference type="EMBL" id="FOSK01000016">
    <property type="protein sequence ID" value="SFL09857.1"/>
    <property type="molecule type" value="Genomic_DNA"/>
</dbReference>
<evidence type="ECO:0000256" key="1">
    <source>
        <dbReference type="ARBA" id="ARBA00004429"/>
    </source>
</evidence>
<dbReference type="CDD" id="cd06225">
    <property type="entry name" value="HAMP"/>
    <property type="match status" value="1"/>
</dbReference>
<dbReference type="Gene3D" id="1.10.287.950">
    <property type="entry name" value="Methyl-accepting chemotaxis protein"/>
    <property type="match status" value="1"/>
</dbReference>
<dbReference type="Pfam" id="PF00015">
    <property type="entry name" value="MCPsignal"/>
    <property type="match status" value="1"/>
</dbReference>
<evidence type="ECO:0000313" key="11">
    <source>
        <dbReference type="Proteomes" id="UP000199598"/>
    </source>
</evidence>
<feature type="domain" description="Methyl-accepting transducer" evidence="7">
    <location>
        <begin position="483"/>
        <end position="698"/>
    </location>
</feature>
<keyword evidence="6" id="KW-0812">Transmembrane</keyword>
<evidence type="ECO:0000256" key="5">
    <source>
        <dbReference type="PROSITE-ProRule" id="PRU00284"/>
    </source>
</evidence>
<evidence type="ECO:0000259" key="7">
    <source>
        <dbReference type="PROSITE" id="PS50111"/>
    </source>
</evidence>
<dbReference type="PANTHER" id="PTHR32089">
    <property type="entry name" value="METHYL-ACCEPTING CHEMOTAXIS PROTEIN MCPB"/>
    <property type="match status" value="1"/>
</dbReference>
<dbReference type="PANTHER" id="PTHR32089:SF112">
    <property type="entry name" value="LYSOZYME-LIKE PROTEIN-RELATED"/>
    <property type="match status" value="1"/>
</dbReference>
<keyword evidence="3 5" id="KW-0807">Transducer</keyword>
<evidence type="ECO:0000256" key="4">
    <source>
        <dbReference type="ARBA" id="ARBA00029447"/>
    </source>
</evidence>
<feature type="domain" description="HAMP" evidence="9">
    <location>
        <begin position="383"/>
        <end position="436"/>
    </location>
</feature>
<comment type="subcellular location">
    <subcellularLocation>
        <location evidence="1">Cell inner membrane</location>
        <topology evidence="1">Multi-pass membrane protein</topology>
    </subcellularLocation>
</comment>
<evidence type="ECO:0000313" key="10">
    <source>
        <dbReference type="EMBL" id="SFL09857.1"/>
    </source>
</evidence>
<comment type="similarity">
    <text evidence="4">Belongs to the methyl-accepting chemotaxis (MCP) protein family.</text>
</comment>
<dbReference type="Pfam" id="PF00672">
    <property type="entry name" value="HAMP"/>
    <property type="match status" value="1"/>
</dbReference>
<feature type="transmembrane region" description="Helical" evidence="6">
    <location>
        <begin position="23"/>
        <end position="47"/>
    </location>
</feature>
<dbReference type="PROSITE" id="PS50885">
    <property type="entry name" value="HAMP"/>
    <property type="match status" value="1"/>
</dbReference>
<dbReference type="RefSeq" id="WP_093523448.1">
    <property type="nucleotide sequence ID" value="NZ_FOSK01000016.1"/>
</dbReference>
<dbReference type="InterPro" id="IPR003660">
    <property type="entry name" value="HAMP_dom"/>
</dbReference>
<accession>A0A1I4EZ57</accession>
<evidence type="ECO:0000256" key="6">
    <source>
        <dbReference type="SAM" id="Phobius"/>
    </source>
</evidence>
<reference evidence="10 11" key="1">
    <citation type="submission" date="2016-10" db="EMBL/GenBank/DDBJ databases">
        <authorList>
            <person name="Varghese N."/>
            <person name="Submissions S."/>
        </authorList>
    </citation>
    <scope>NUCLEOTIDE SEQUENCE [LARGE SCALE GENOMIC DNA]</scope>
    <source>
        <strain evidence="10 11">DSM 16392</strain>
    </source>
</reference>
<organism evidence="10 11">
    <name type="scientific">Pseudovibrio ascidiaceicola</name>
    <dbReference type="NCBI Taxonomy" id="285279"/>
    <lineage>
        <taxon>Bacteria</taxon>
        <taxon>Pseudomonadati</taxon>
        <taxon>Pseudomonadota</taxon>
        <taxon>Alphaproteobacteria</taxon>
        <taxon>Hyphomicrobiales</taxon>
        <taxon>Stappiaceae</taxon>
        <taxon>Pseudovibrio</taxon>
    </lineage>
</organism>
<name>A0A1I4EZ57_9HYPH</name>
<dbReference type="Gene3D" id="6.10.340.10">
    <property type="match status" value="1"/>
</dbReference>
<evidence type="ECO:0000259" key="9">
    <source>
        <dbReference type="PROSITE" id="PS50885"/>
    </source>
</evidence>
<comment type="caution">
    <text evidence="10">The sequence shown here is derived from an EMBL/GenBank/DDBJ whole genome shotgun (WGS) entry which is preliminary data.</text>
</comment>
<protein>
    <submittedName>
        <fullName evidence="10">Methyl-accepting chemotaxis protein</fullName>
    </submittedName>
</protein>
<feature type="domain" description="T-SNARE coiled-coil homology" evidence="8">
    <location>
        <begin position="628"/>
        <end position="690"/>
    </location>
</feature>
<dbReference type="PROSITE" id="PS50111">
    <property type="entry name" value="CHEMOTAXIS_TRANSDUC_2"/>
    <property type="match status" value="1"/>
</dbReference>
<dbReference type="InterPro" id="IPR000727">
    <property type="entry name" value="T_SNARE_dom"/>
</dbReference>
<dbReference type="InterPro" id="IPR004089">
    <property type="entry name" value="MCPsignal_dom"/>
</dbReference>